<feature type="domain" description="Signal transduction histidine kinase subgroup 3 dimerisation and phosphoacceptor" evidence="5">
    <location>
        <begin position="155"/>
        <end position="221"/>
    </location>
</feature>
<feature type="transmembrane region" description="Helical" evidence="4">
    <location>
        <begin position="66"/>
        <end position="83"/>
    </location>
</feature>
<keyword evidence="4" id="KW-0472">Membrane</keyword>
<evidence type="ECO:0000256" key="1">
    <source>
        <dbReference type="ARBA" id="ARBA00022679"/>
    </source>
</evidence>
<keyword evidence="4" id="KW-0812">Transmembrane</keyword>
<reference evidence="6" key="2">
    <citation type="submission" date="2020-09" db="EMBL/GenBank/DDBJ databases">
        <authorList>
            <person name="Sun Q."/>
            <person name="Zhou Y."/>
        </authorList>
    </citation>
    <scope>NUCLEOTIDE SEQUENCE</scope>
    <source>
        <strain evidence="6">CGMCC 4.7110</strain>
    </source>
</reference>
<dbReference type="InterPro" id="IPR050482">
    <property type="entry name" value="Sensor_HK_TwoCompSys"/>
</dbReference>
<dbReference type="Proteomes" id="UP000653411">
    <property type="component" value="Unassembled WGS sequence"/>
</dbReference>
<gene>
    <name evidence="6" type="ORF">GCM10011578_049610</name>
</gene>
<dbReference type="Gene3D" id="3.30.565.10">
    <property type="entry name" value="Histidine kinase-like ATPase, C-terminal domain"/>
    <property type="match status" value="1"/>
</dbReference>
<keyword evidence="4" id="KW-1133">Transmembrane helix</keyword>
<keyword evidence="3" id="KW-0902">Two-component regulatory system</keyword>
<dbReference type="RefSeq" id="WP_189265010.1">
    <property type="nucleotide sequence ID" value="NZ_BMML01000011.1"/>
</dbReference>
<keyword evidence="7" id="KW-1185">Reference proteome</keyword>
<dbReference type="GO" id="GO:0046983">
    <property type="term" value="F:protein dimerization activity"/>
    <property type="evidence" value="ECO:0007669"/>
    <property type="project" value="InterPro"/>
</dbReference>
<dbReference type="Pfam" id="PF07730">
    <property type="entry name" value="HisKA_3"/>
    <property type="match status" value="1"/>
</dbReference>
<accession>A0A918CSQ7</accession>
<proteinExistence type="predicted"/>
<reference evidence="6" key="1">
    <citation type="journal article" date="2014" name="Int. J. Syst. Evol. Microbiol.">
        <title>Complete genome sequence of Corynebacterium casei LMG S-19264T (=DSM 44701T), isolated from a smear-ripened cheese.</title>
        <authorList>
            <consortium name="US DOE Joint Genome Institute (JGI-PGF)"/>
            <person name="Walter F."/>
            <person name="Albersmeier A."/>
            <person name="Kalinowski J."/>
            <person name="Ruckert C."/>
        </authorList>
    </citation>
    <scope>NUCLEOTIDE SEQUENCE</scope>
    <source>
        <strain evidence="6">CGMCC 4.7110</strain>
    </source>
</reference>
<evidence type="ECO:0000259" key="5">
    <source>
        <dbReference type="Pfam" id="PF07730"/>
    </source>
</evidence>
<evidence type="ECO:0000256" key="3">
    <source>
        <dbReference type="ARBA" id="ARBA00023012"/>
    </source>
</evidence>
<dbReference type="SUPFAM" id="SSF55874">
    <property type="entry name" value="ATPase domain of HSP90 chaperone/DNA topoisomerase II/histidine kinase"/>
    <property type="match status" value="1"/>
</dbReference>
<evidence type="ECO:0000256" key="4">
    <source>
        <dbReference type="SAM" id="Phobius"/>
    </source>
</evidence>
<feature type="transmembrane region" description="Helical" evidence="4">
    <location>
        <begin position="37"/>
        <end position="54"/>
    </location>
</feature>
<evidence type="ECO:0000313" key="7">
    <source>
        <dbReference type="Proteomes" id="UP000653411"/>
    </source>
</evidence>
<dbReference type="Gene3D" id="1.20.5.1930">
    <property type="match status" value="1"/>
</dbReference>
<evidence type="ECO:0000256" key="2">
    <source>
        <dbReference type="ARBA" id="ARBA00022777"/>
    </source>
</evidence>
<dbReference type="AlphaFoldDB" id="A0A918CSQ7"/>
<dbReference type="CDD" id="cd16917">
    <property type="entry name" value="HATPase_UhpB-NarQ-NarX-like"/>
    <property type="match status" value="1"/>
</dbReference>
<feature type="transmembrane region" description="Helical" evidence="4">
    <location>
        <begin position="111"/>
        <end position="134"/>
    </location>
</feature>
<dbReference type="GO" id="GO:0000155">
    <property type="term" value="F:phosphorelay sensor kinase activity"/>
    <property type="evidence" value="ECO:0007669"/>
    <property type="project" value="InterPro"/>
</dbReference>
<dbReference type="InterPro" id="IPR011712">
    <property type="entry name" value="Sig_transdc_His_kin_sub3_dim/P"/>
</dbReference>
<dbReference type="PANTHER" id="PTHR24421:SF63">
    <property type="entry name" value="SENSOR HISTIDINE KINASE DESK"/>
    <property type="match status" value="1"/>
</dbReference>
<dbReference type="PANTHER" id="PTHR24421">
    <property type="entry name" value="NITRATE/NITRITE SENSOR PROTEIN NARX-RELATED"/>
    <property type="match status" value="1"/>
</dbReference>
<evidence type="ECO:0000313" key="6">
    <source>
        <dbReference type="EMBL" id="GGN19611.1"/>
    </source>
</evidence>
<feature type="transmembrane region" description="Helical" evidence="4">
    <location>
        <begin position="12"/>
        <end position="30"/>
    </location>
</feature>
<dbReference type="GO" id="GO:0016020">
    <property type="term" value="C:membrane"/>
    <property type="evidence" value="ECO:0007669"/>
    <property type="project" value="InterPro"/>
</dbReference>
<comment type="caution">
    <text evidence="6">The sequence shown here is derived from an EMBL/GenBank/DDBJ whole genome shotgun (WGS) entry which is preliminary data.</text>
</comment>
<dbReference type="EMBL" id="BMML01000011">
    <property type="protein sequence ID" value="GGN19611.1"/>
    <property type="molecule type" value="Genomic_DNA"/>
</dbReference>
<keyword evidence="2" id="KW-0418">Kinase</keyword>
<sequence length="346" mass="36882">MASQATPLTWVFIVLYLAQTAVATMTLASLRQPRNRILVGVTVACAADLGYLVWDGVHIARLSPESTAFAASVIMIPLASVWAATPRWAYSAVAAAACFACAAISPAVWRVGLLACAAVWASVLLGVHSSLWSLNIMRRLDAARETQANLAVAEERLRIARDLHDVLGRNLAIVAFKGELAARLTGGIPQVQSELEEIQRLVRESQQEVHTVVNGYRTADLATELDGATAVLRSAGIACRVHRDVPEDRITPDAQAALGWVIREGITNVIRHSQARTCTIRLVSDPSQLVISVTNDQVLHTGTSGGGTGLSGLTQRISSLGGSLTHGPGPKNTFRLIATLPHDSKD</sequence>
<protein>
    <recommendedName>
        <fullName evidence="5">Signal transduction histidine kinase subgroup 3 dimerisation and phosphoacceptor domain-containing protein</fullName>
    </recommendedName>
</protein>
<name>A0A918CSQ7_9ACTN</name>
<dbReference type="InterPro" id="IPR036890">
    <property type="entry name" value="HATPase_C_sf"/>
</dbReference>
<keyword evidence="1" id="KW-0808">Transferase</keyword>
<organism evidence="6 7">
    <name type="scientific">Streptomyces fuscichromogenes</name>
    <dbReference type="NCBI Taxonomy" id="1324013"/>
    <lineage>
        <taxon>Bacteria</taxon>
        <taxon>Bacillati</taxon>
        <taxon>Actinomycetota</taxon>
        <taxon>Actinomycetes</taxon>
        <taxon>Kitasatosporales</taxon>
        <taxon>Streptomycetaceae</taxon>
        <taxon>Streptomyces</taxon>
    </lineage>
</organism>